<name>A0A543J0D6_9ACTN</name>
<dbReference type="OrthoDB" id="3992151at2"/>
<dbReference type="InterPro" id="IPR052158">
    <property type="entry name" value="INH-QAR"/>
</dbReference>
<dbReference type="GO" id="GO:0043565">
    <property type="term" value="F:sequence-specific DNA binding"/>
    <property type="evidence" value="ECO:0007669"/>
    <property type="project" value="InterPro"/>
</dbReference>
<evidence type="ECO:0000256" key="2">
    <source>
        <dbReference type="ARBA" id="ARBA00023125"/>
    </source>
</evidence>
<evidence type="ECO:0000256" key="3">
    <source>
        <dbReference type="ARBA" id="ARBA00023163"/>
    </source>
</evidence>
<keyword evidence="1" id="KW-0805">Transcription regulation</keyword>
<sequence>MRRGVVIVIYDDYQLLDMAGPVDVFSLASLIVGDGGYAVEVVAARAGEVRAASGITTTVRTALADVAGPVDTLMVAGGLGVFDHLGDRELIDGVARLAATARRVTSVCTGAFVLAEAGLLDGRRVTTHWLMADELRARYPAVKVDEDPIYIRDGNVWTSAGVTAGMDLAMALVAEDHGHAVARDVARTLVVYLHRSGGQSQFSVPLRGSPPRDEALRELQEWIDANPDADLSVPALARRMNMSERHFSRVFRAQVGIPPGRYVELSRAAAAQRLLETTDDSLDRVARRTGLGMRETLYRVFRRHLRVSPGDYRRRFRTAHAKES</sequence>
<protein>
    <submittedName>
        <fullName evidence="5">Transcriptional regulator GlxA family with amidase domain</fullName>
    </submittedName>
</protein>
<dbReference type="SUPFAM" id="SSF52317">
    <property type="entry name" value="Class I glutamine amidotransferase-like"/>
    <property type="match status" value="1"/>
</dbReference>
<keyword evidence="6" id="KW-1185">Reference proteome</keyword>
<dbReference type="Gene3D" id="1.10.10.60">
    <property type="entry name" value="Homeodomain-like"/>
    <property type="match status" value="1"/>
</dbReference>
<accession>A0A543J0D6</accession>
<evidence type="ECO:0000256" key="1">
    <source>
        <dbReference type="ARBA" id="ARBA00023015"/>
    </source>
</evidence>
<dbReference type="Proteomes" id="UP000319213">
    <property type="component" value="Unassembled WGS sequence"/>
</dbReference>
<dbReference type="SMART" id="SM00342">
    <property type="entry name" value="HTH_ARAC"/>
    <property type="match status" value="1"/>
</dbReference>
<reference evidence="5 6" key="1">
    <citation type="submission" date="2019-06" db="EMBL/GenBank/DDBJ databases">
        <title>Sequencing the genomes of 1000 actinobacteria strains.</title>
        <authorList>
            <person name="Klenk H.-P."/>
        </authorList>
    </citation>
    <scope>NUCLEOTIDE SEQUENCE [LARGE SCALE GENOMIC DNA]</scope>
    <source>
        <strain evidence="5 6">DSM 43186</strain>
    </source>
</reference>
<dbReference type="EMBL" id="VFPQ01000001">
    <property type="protein sequence ID" value="TQM76285.1"/>
    <property type="molecule type" value="Genomic_DNA"/>
</dbReference>
<organism evidence="5 6">
    <name type="scientific">Thermopolyspora flexuosa</name>
    <dbReference type="NCBI Taxonomy" id="103836"/>
    <lineage>
        <taxon>Bacteria</taxon>
        <taxon>Bacillati</taxon>
        <taxon>Actinomycetota</taxon>
        <taxon>Actinomycetes</taxon>
        <taxon>Streptosporangiales</taxon>
        <taxon>Streptosporangiaceae</taxon>
        <taxon>Thermopolyspora</taxon>
    </lineage>
</organism>
<dbReference type="InterPro" id="IPR009057">
    <property type="entry name" value="Homeodomain-like_sf"/>
</dbReference>
<gene>
    <name evidence="5" type="ORF">FHX40_3018</name>
</gene>
<dbReference type="CDD" id="cd03137">
    <property type="entry name" value="GATase1_AraC_1"/>
    <property type="match status" value="1"/>
</dbReference>
<dbReference type="SUPFAM" id="SSF46689">
    <property type="entry name" value="Homeodomain-like"/>
    <property type="match status" value="2"/>
</dbReference>
<dbReference type="RefSeq" id="WP_142260190.1">
    <property type="nucleotide sequence ID" value="NZ_BMPV01000001.1"/>
</dbReference>
<evidence type="ECO:0000259" key="4">
    <source>
        <dbReference type="PROSITE" id="PS01124"/>
    </source>
</evidence>
<dbReference type="InterPro" id="IPR002818">
    <property type="entry name" value="DJ-1/PfpI"/>
</dbReference>
<dbReference type="PROSITE" id="PS00041">
    <property type="entry name" value="HTH_ARAC_FAMILY_1"/>
    <property type="match status" value="1"/>
</dbReference>
<feature type="domain" description="HTH araC/xylS-type" evidence="4">
    <location>
        <begin position="217"/>
        <end position="315"/>
    </location>
</feature>
<comment type="caution">
    <text evidence="5">The sequence shown here is derived from an EMBL/GenBank/DDBJ whole genome shotgun (WGS) entry which is preliminary data.</text>
</comment>
<dbReference type="PANTHER" id="PTHR43130:SF3">
    <property type="entry name" value="HTH-TYPE TRANSCRIPTIONAL REGULATOR RV1931C"/>
    <property type="match status" value="1"/>
</dbReference>
<dbReference type="InterPro" id="IPR018060">
    <property type="entry name" value="HTH_AraC"/>
</dbReference>
<dbReference type="Pfam" id="PF12833">
    <property type="entry name" value="HTH_18"/>
    <property type="match status" value="1"/>
</dbReference>
<keyword evidence="3" id="KW-0804">Transcription</keyword>
<dbReference type="PANTHER" id="PTHR43130">
    <property type="entry name" value="ARAC-FAMILY TRANSCRIPTIONAL REGULATOR"/>
    <property type="match status" value="1"/>
</dbReference>
<dbReference type="AlphaFoldDB" id="A0A543J0D6"/>
<evidence type="ECO:0000313" key="5">
    <source>
        <dbReference type="EMBL" id="TQM76285.1"/>
    </source>
</evidence>
<dbReference type="Pfam" id="PF01965">
    <property type="entry name" value="DJ-1_PfpI"/>
    <property type="match status" value="1"/>
</dbReference>
<dbReference type="InterPro" id="IPR029062">
    <property type="entry name" value="Class_I_gatase-like"/>
</dbReference>
<dbReference type="Gene3D" id="3.40.50.880">
    <property type="match status" value="1"/>
</dbReference>
<keyword evidence="2" id="KW-0238">DNA-binding</keyword>
<dbReference type="PROSITE" id="PS01124">
    <property type="entry name" value="HTH_ARAC_FAMILY_2"/>
    <property type="match status" value="1"/>
</dbReference>
<evidence type="ECO:0000313" key="6">
    <source>
        <dbReference type="Proteomes" id="UP000319213"/>
    </source>
</evidence>
<dbReference type="InterPro" id="IPR018062">
    <property type="entry name" value="HTH_AraC-typ_CS"/>
</dbReference>
<proteinExistence type="predicted"/>
<dbReference type="GO" id="GO:0003700">
    <property type="term" value="F:DNA-binding transcription factor activity"/>
    <property type="evidence" value="ECO:0007669"/>
    <property type="project" value="InterPro"/>
</dbReference>